<evidence type="ECO:0000256" key="6">
    <source>
        <dbReference type="ARBA" id="ARBA00022917"/>
    </source>
</evidence>
<evidence type="ECO:0000259" key="12">
    <source>
        <dbReference type="SMART" id="SM01185"/>
    </source>
</evidence>
<protein>
    <recommendedName>
        <fullName evidence="8 9">Elongation factor P</fullName>
        <shortName evidence="8">EF-P</shortName>
    </recommendedName>
</protein>
<dbReference type="UniPathway" id="UPA00345"/>
<comment type="similarity">
    <text evidence="3 8 10">Belongs to the elongation factor P family.</text>
</comment>
<dbReference type="FunFam" id="2.30.30.30:FF:000003">
    <property type="entry name" value="Elongation factor P"/>
    <property type="match status" value="1"/>
</dbReference>
<dbReference type="Proteomes" id="UP000249354">
    <property type="component" value="Unassembled WGS sequence"/>
</dbReference>
<dbReference type="SUPFAM" id="SSF50249">
    <property type="entry name" value="Nucleic acid-binding proteins"/>
    <property type="match status" value="2"/>
</dbReference>
<dbReference type="InterPro" id="IPR012340">
    <property type="entry name" value="NA-bd_OB-fold"/>
</dbReference>
<evidence type="ECO:0000256" key="10">
    <source>
        <dbReference type="RuleBase" id="RU004389"/>
    </source>
</evidence>
<dbReference type="GO" id="GO:0003746">
    <property type="term" value="F:translation elongation factor activity"/>
    <property type="evidence" value="ECO:0007669"/>
    <property type="project" value="UniProtKB-UniRule"/>
</dbReference>
<accession>A0A2W4UFP5</accession>
<evidence type="ECO:0000256" key="7">
    <source>
        <dbReference type="ARBA" id="ARBA00025469"/>
    </source>
</evidence>
<dbReference type="EMBL" id="QBMC01000038">
    <property type="protein sequence ID" value="PZO19763.1"/>
    <property type="molecule type" value="Genomic_DNA"/>
</dbReference>
<dbReference type="PANTHER" id="PTHR30053:SF12">
    <property type="entry name" value="ELONGATION FACTOR P (EF-P) FAMILY PROTEIN"/>
    <property type="match status" value="1"/>
</dbReference>
<gene>
    <name evidence="8 13" type="primary">efp</name>
    <name evidence="13" type="ORF">DCF25_07860</name>
</gene>
<evidence type="ECO:0000313" key="14">
    <source>
        <dbReference type="Proteomes" id="UP000249354"/>
    </source>
</evidence>
<keyword evidence="6 8" id="KW-0648">Protein biosynthesis</keyword>
<evidence type="ECO:0000259" key="11">
    <source>
        <dbReference type="SMART" id="SM00841"/>
    </source>
</evidence>
<dbReference type="Pfam" id="PF09285">
    <property type="entry name" value="Elong-fact-P_C"/>
    <property type="match status" value="1"/>
</dbReference>
<evidence type="ECO:0000313" key="13">
    <source>
        <dbReference type="EMBL" id="PZO19763.1"/>
    </source>
</evidence>
<keyword evidence="5 8" id="KW-0251">Elongation factor</keyword>
<dbReference type="Gene3D" id="2.30.30.30">
    <property type="match status" value="1"/>
</dbReference>
<reference evidence="14" key="1">
    <citation type="submission" date="2018-04" db="EMBL/GenBank/DDBJ databases">
        <authorList>
            <person name="Cornet L."/>
        </authorList>
    </citation>
    <scope>NUCLEOTIDE SEQUENCE [LARGE SCALE GENOMIC DNA]</scope>
</reference>
<name>A0A2W4UFP5_9CYAN</name>
<sequence>MISSNDFRTGTSIELDGSVWRVVEFLHVKPGKGSAFVRTKLKNVQTGSTVDKTFRAGETMAQAILEKNNRQHTYREGDQYVFMDMDTYEESRLSEDQIGPGVKYLKEEMEVTVLTWNDRVLEVELPNSVTLEVTQTDPGVKGDTATGGTKPATVETGAQVMVPLFISKGERIKIDTRNDTYLGRET</sequence>
<dbReference type="GO" id="GO:0005829">
    <property type="term" value="C:cytosol"/>
    <property type="evidence" value="ECO:0007669"/>
    <property type="project" value="UniProtKB-ARBA"/>
</dbReference>
<dbReference type="PROSITE" id="PS01275">
    <property type="entry name" value="EFP"/>
    <property type="match status" value="1"/>
</dbReference>
<dbReference type="InterPro" id="IPR015365">
    <property type="entry name" value="Elong-fact-P_C"/>
</dbReference>
<dbReference type="PIRSF" id="PIRSF005901">
    <property type="entry name" value="EF-P"/>
    <property type="match status" value="1"/>
</dbReference>
<dbReference type="InterPro" id="IPR020599">
    <property type="entry name" value="Transl_elong_fac_P/YeiP"/>
</dbReference>
<dbReference type="CDD" id="cd04470">
    <property type="entry name" value="S1_EF-P_repeat_1"/>
    <property type="match status" value="1"/>
</dbReference>
<comment type="caution">
    <text evidence="13">The sequence shown here is derived from an EMBL/GenBank/DDBJ whole genome shotgun (WGS) entry which is preliminary data.</text>
</comment>
<dbReference type="GO" id="GO:0043043">
    <property type="term" value="P:peptide biosynthetic process"/>
    <property type="evidence" value="ECO:0007669"/>
    <property type="project" value="InterPro"/>
</dbReference>
<dbReference type="InterPro" id="IPR011768">
    <property type="entry name" value="Transl_elongation_fac_P"/>
</dbReference>
<evidence type="ECO:0000256" key="9">
    <source>
        <dbReference type="NCBIfam" id="TIGR00038"/>
    </source>
</evidence>
<dbReference type="FunFam" id="2.40.50.140:FF:000009">
    <property type="entry name" value="Elongation factor P"/>
    <property type="match status" value="1"/>
</dbReference>
<dbReference type="CDD" id="cd05794">
    <property type="entry name" value="S1_EF-P_repeat_2"/>
    <property type="match status" value="1"/>
</dbReference>
<evidence type="ECO:0000256" key="1">
    <source>
        <dbReference type="ARBA" id="ARBA00004496"/>
    </source>
</evidence>
<dbReference type="SUPFAM" id="SSF50104">
    <property type="entry name" value="Translation proteins SH3-like domain"/>
    <property type="match status" value="1"/>
</dbReference>
<dbReference type="AlphaFoldDB" id="A0A2W4UFP5"/>
<dbReference type="FunFam" id="2.40.50.140:FF:000004">
    <property type="entry name" value="Elongation factor P"/>
    <property type="match status" value="1"/>
</dbReference>
<comment type="pathway">
    <text evidence="2 8">Protein biosynthesis; polypeptide chain elongation.</text>
</comment>
<dbReference type="InterPro" id="IPR013185">
    <property type="entry name" value="Transl_elong_KOW-like"/>
</dbReference>
<dbReference type="PANTHER" id="PTHR30053">
    <property type="entry name" value="ELONGATION FACTOR P"/>
    <property type="match status" value="1"/>
</dbReference>
<dbReference type="SMART" id="SM01185">
    <property type="entry name" value="EFP"/>
    <property type="match status" value="1"/>
</dbReference>
<dbReference type="NCBIfam" id="NF001810">
    <property type="entry name" value="PRK00529.1"/>
    <property type="match status" value="1"/>
</dbReference>
<comment type="function">
    <text evidence="7 8">Involved in peptide bond synthesis. Stimulates efficient translation and peptide-bond synthesis on native or reconstituted 70S ribosomes in vitro. Probably functions indirectly by altering the affinity of the ribosome for aminoacyl-tRNA, thus increasing their reactivity as acceptors for peptidyl transferase.</text>
</comment>
<reference evidence="13 14" key="2">
    <citation type="submission" date="2018-06" db="EMBL/GenBank/DDBJ databases">
        <title>Metagenomic assembly of (sub)arctic Cyanobacteria and their associated microbiome from non-axenic cultures.</title>
        <authorList>
            <person name="Baurain D."/>
        </authorList>
    </citation>
    <scope>NUCLEOTIDE SEQUENCE [LARGE SCALE GENOMIC DNA]</scope>
    <source>
        <strain evidence="13">ULC129bin1</strain>
    </source>
</reference>
<dbReference type="SMART" id="SM00841">
    <property type="entry name" value="Elong-fact-P_C"/>
    <property type="match status" value="1"/>
</dbReference>
<dbReference type="InterPro" id="IPR001059">
    <property type="entry name" value="Transl_elong_P/YeiP_cen"/>
</dbReference>
<dbReference type="InterPro" id="IPR008991">
    <property type="entry name" value="Translation_prot_SH3-like_sf"/>
</dbReference>
<dbReference type="Pfam" id="PF01132">
    <property type="entry name" value="EFP"/>
    <property type="match status" value="1"/>
</dbReference>
<dbReference type="HAMAP" id="MF_00141">
    <property type="entry name" value="EF_P"/>
    <property type="match status" value="1"/>
</dbReference>
<dbReference type="InterPro" id="IPR014722">
    <property type="entry name" value="Rib_uL2_dom2"/>
</dbReference>
<keyword evidence="4 8" id="KW-0963">Cytoplasm</keyword>
<feature type="domain" description="Translation elongation factor P/YeiP central" evidence="12">
    <location>
        <begin position="67"/>
        <end position="121"/>
    </location>
</feature>
<proteinExistence type="inferred from homology"/>
<comment type="subcellular location">
    <subcellularLocation>
        <location evidence="1 8">Cytoplasm</location>
    </subcellularLocation>
</comment>
<dbReference type="NCBIfam" id="TIGR00038">
    <property type="entry name" value="efp"/>
    <property type="match status" value="1"/>
</dbReference>
<organism evidence="13 14">
    <name type="scientific">Leptolyngbya foveolarum</name>
    <dbReference type="NCBI Taxonomy" id="47253"/>
    <lineage>
        <taxon>Bacteria</taxon>
        <taxon>Bacillati</taxon>
        <taxon>Cyanobacteriota</taxon>
        <taxon>Cyanophyceae</taxon>
        <taxon>Leptolyngbyales</taxon>
        <taxon>Leptolyngbyaceae</taxon>
        <taxon>Leptolyngbya group</taxon>
        <taxon>Leptolyngbya</taxon>
    </lineage>
</organism>
<evidence type="ECO:0000256" key="5">
    <source>
        <dbReference type="ARBA" id="ARBA00022768"/>
    </source>
</evidence>
<dbReference type="Gene3D" id="2.40.50.140">
    <property type="entry name" value="Nucleic acid-binding proteins"/>
    <property type="match status" value="2"/>
</dbReference>
<feature type="domain" description="Elongation factor P C-terminal" evidence="11">
    <location>
        <begin position="129"/>
        <end position="184"/>
    </location>
</feature>
<evidence type="ECO:0000256" key="3">
    <source>
        <dbReference type="ARBA" id="ARBA00009479"/>
    </source>
</evidence>
<dbReference type="InterPro" id="IPR013852">
    <property type="entry name" value="Transl_elong_P/YeiP_CS"/>
</dbReference>
<evidence type="ECO:0000256" key="8">
    <source>
        <dbReference type="HAMAP-Rule" id="MF_00141"/>
    </source>
</evidence>
<evidence type="ECO:0000256" key="2">
    <source>
        <dbReference type="ARBA" id="ARBA00004815"/>
    </source>
</evidence>
<evidence type="ECO:0000256" key="4">
    <source>
        <dbReference type="ARBA" id="ARBA00022490"/>
    </source>
</evidence>
<dbReference type="Pfam" id="PF08207">
    <property type="entry name" value="EFP_N"/>
    <property type="match status" value="1"/>
</dbReference>